<comment type="catalytic activity">
    <reaction evidence="9">
        <text>alpha-D-glucose 1-phosphate + UTP + H(+) = UDP-alpha-D-glucose + diphosphate</text>
        <dbReference type="Rhea" id="RHEA:19889"/>
        <dbReference type="ChEBI" id="CHEBI:15378"/>
        <dbReference type="ChEBI" id="CHEBI:33019"/>
        <dbReference type="ChEBI" id="CHEBI:46398"/>
        <dbReference type="ChEBI" id="CHEBI:58601"/>
        <dbReference type="ChEBI" id="CHEBI:58885"/>
        <dbReference type="EC" id="2.7.7.9"/>
    </reaction>
</comment>
<dbReference type="Proteomes" id="UP000249364">
    <property type="component" value="Unassembled WGS sequence"/>
</dbReference>
<evidence type="ECO:0000256" key="6">
    <source>
        <dbReference type="ARBA" id="ARBA00031455"/>
    </source>
</evidence>
<organism evidence="11 12">
    <name type="scientific">Roseinatronobacter thiooxidans</name>
    <dbReference type="NCBI Taxonomy" id="121821"/>
    <lineage>
        <taxon>Bacteria</taxon>
        <taxon>Pseudomonadati</taxon>
        <taxon>Pseudomonadota</taxon>
        <taxon>Alphaproteobacteria</taxon>
        <taxon>Rhodobacterales</taxon>
        <taxon>Paracoccaceae</taxon>
        <taxon>Roseinatronobacter</taxon>
    </lineage>
</organism>
<dbReference type="GO" id="GO:0006011">
    <property type="term" value="P:UDP-alpha-D-glucose metabolic process"/>
    <property type="evidence" value="ECO:0007669"/>
    <property type="project" value="InterPro"/>
</dbReference>
<dbReference type="Gene3D" id="3.90.550.10">
    <property type="entry name" value="Spore Coat Polysaccharide Biosynthesis Protein SpsA, Chain A"/>
    <property type="match status" value="1"/>
</dbReference>
<dbReference type="STRING" id="121821.GCA_001870675_00080"/>
<dbReference type="EC" id="2.7.7.9" evidence="2"/>
<protein>
    <recommendedName>
        <fullName evidence="3">UTP--glucose-1-phosphate uridylyltransferase</fullName>
        <ecNumber evidence="2">2.7.7.9</ecNumber>
    </recommendedName>
    <alternativeName>
        <fullName evidence="6">Alpha-D-glucosyl-1-phosphate uridylyltransferase</fullName>
    </alternativeName>
    <alternativeName>
        <fullName evidence="7">UDP-glucose pyrophosphorylase</fullName>
    </alternativeName>
    <alternativeName>
        <fullName evidence="8">Uridine diphosphoglucose pyrophosphorylase</fullName>
    </alternativeName>
</protein>
<dbReference type="Pfam" id="PF00483">
    <property type="entry name" value="NTP_transferase"/>
    <property type="match status" value="1"/>
</dbReference>
<evidence type="ECO:0000256" key="4">
    <source>
        <dbReference type="ARBA" id="ARBA00022679"/>
    </source>
</evidence>
<evidence type="ECO:0000313" key="12">
    <source>
        <dbReference type="Proteomes" id="UP000249364"/>
    </source>
</evidence>
<dbReference type="EMBL" id="QKZQ01000011">
    <property type="protein sequence ID" value="PZX41209.1"/>
    <property type="molecule type" value="Genomic_DNA"/>
</dbReference>
<comment type="caution">
    <text evidence="11">The sequence shown here is derived from an EMBL/GenBank/DDBJ whole genome shotgun (WGS) entry which is preliminary data.</text>
</comment>
<dbReference type="RefSeq" id="WP_071467974.1">
    <property type="nucleotide sequence ID" value="NZ_MEHT01000001.1"/>
</dbReference>
<accession>A0A2W7QJ40</accession>
<dbReference type="InterPro" id="IPR005835">
    <property type="entry name" value="NTP_transferase_dom"/>
</dbReference>
<name>A0A2W7QJ40_9RHOB</name>
<evidence type="ECO:0000313" key="11">
    <source>
        <dbReference type="EMBL" id="PZX41209.1"/>
    </source>
</evidence>
<evidence type="ECO:0000259" key="10">
    <source>
        <dbReference type="Pfam" id="PF00483"/>
    </source>
</evidence>
<keyword evidence="12" id="KW-1185">Reference proteome</keyword>
<evidence type="ECO:0000256" key="5">
    <source>
        <dbReference type="ARBA" id="ARBA00022695"/>
    </source>
</evidence>
<keyword evidence="4 11" id="KW-0808">Transferase</keyword>
<evidence type="ECO:0000256" key="9">
    <source>
        <dbReference type="ARBA" id="ARBA00048128"/>
    </source>
</evidence>
<reference evidence="11 12" key="1">
    <citation type="submission" date="2018-06" db="EMBL/GenBank/DDBJ databases">
        <title>Genomic Encyclopedia of Archaeal and Bacterial Type Strains, Phase II (KMG-II): from individual species to whole genera.</title>
        <authorList>
            <person name="Goeker M."/>
        </authorList>
    </citation>
    <scope>NUCLEOTIDE SEQUENCE [LARGE SCALE GENOMIC DNA]</scope>
    <source>
        <strain evidence="11 12">DSM 13087</strain>
    </source>
</reference>
<feature type="domain" description="Nucleotidyl transferase" evidence="10">
    <location>
        <begin position="9"/>
        <end position="267"/>
    </location>
</feature>
<dbReference type="GO" id="GO:0003983">
    <property type="term" value="F:UTP:glucose-1-phosphate uridylyltransferase activity"/>
    <property type="evidence" value="ECO:0007669"/>
    <property type="project" value="UniProtKB-EC"/>
</dbReference>
<comment type="similarity">
    <text evidence="1">Belongs to the UDPGP type 2 family.</text>
</comment>
<evidence type="ECO:0000256" key="1">
    <source>
        <dbReference type="ARBA" id="ARBA00006890"/>
    </source>
</evidence>
<keyword evidence="5 11" id="KW-0548">Nucleotidyltransferase</keyword>
<proteinExistence type="inferred from homology"/>
<dbReference type="PANTHER" id="PTHR43197">
    <property type="entry name" value="UTP--GLUCOSE-1-PHOSPHATE URIDYLYLTRANSFERASE"/>
    <property type="match status" value="1"/>
</dbReference>
<evidence type="ECO:0000256" key="8">
    <source>
        <dbReference type="ARBA" id="ARBA00032341"/>
    </source>
</evidence>
<evidence type="ECO:0000256" key="3">
    <source>
        <dbReference type="ARBA" id="ARBA00019048"/>
    </source>
</evidence>
<dbReference type="AlphaFoldDB" id="A0A2W7QJ40"/>
<gene>
    <name evidence="11" type="ORF">LY56_02412</name>
</gene>
<dbReference type="PANTHER" id="PTHR43197:SF1">
    <property type="entry name" value="UTP--GLUCOSE-1-PHOSPHATE URIDYLYLTRANSFERASE"/>
    <property type="match status" value="1"/>
</dbReference>
<dbReference type="InterPro" id="IPR005771">
    <property type="entry name" value="GalU_uridylyltTrfase_bac/arc"/>
</dbReference>
<evidence type="ECO:0000256" key="7">
    <source>
        <dbReference type="ARBA" id="ARBA00031959"/>
    </source>
</evidence>
<dbReference type="SUPFAM" id="SSF53448">
    <property type="entry name" value="Nucleotide-diphospho-sugar transferases"/>
    <property type="match status" value="1"/>
</dbReference>
<sequence length="305" mass="32741">MTQHIASVIIPAAGRGTRLLPATKTTPKELLNIYDQPALQFAIDEAIDLGVQRIVLVIHPDKMGIRHYLTPDRAYIQDLRASGKARLGAALASIEVPDHIEVAYVEQPQPLGLGHAISCAEGLALPGPFGVILPDDLILGTPCLSEMAEHYQSGHMIAALEVQPEDTSSYGIFTVTQPSIGRSVLVSGMVEKPAPGKAPSRLAAVGRYILDPRIFTTLHNVPYGAGGEIQLTDAIARDADHVPLHAFRFSGTRYDCGCHDGLMDAALARQRMVKHAANGAALSTLPMGAKLPPLRPDPTDFYQTR</sequence>
<dbReference type="InterPro" id="IPR029044">
    <property type="entry name" value="Nucleotide-diphossugar_trans"/>
</dbReference>
<evidence type="ECO:0000256" key="2">
    <source>
        <dbReference type="ARBA" id="ARBA00012415"/>
    </source>
</evidence>